<keyword evidence="3" id="KW-1185">Reference proteome</keyword>
<reference evidence="3" key="1">
    <citation type="submission" date="2011-05" db="EMBL/GenBank/DDBJ databases">
        <authorList>
            <person name="Richards S.R."/>
            <person name="Qu J."/>
            <person name="Jiang H."/>
            <person name="Jhangiani S.N."/>
            <person name="Agravi P."/>
            <person name="Goodspeed R."/>
            <person name="Gross S."/>
            <person name="Mandapat C."/>
            <person name="Jackson L."/>
            <person name="Mathew T."/>
            <person name="Pu L."/>
            <person name="Thornton R."/>
            <person name="Saada N."/>
            <person name="Wilczek-Boney K.B."/>
            <person name="Lee S."/>
            <person name="Kovar C."/>
            <person name="Wu Y."/>
            <person name="Scherer S.E."/>
            <person name="Worley K.C."/>
            <person name="Muzny D.M."/>
            <person name="Gibbs R."/>
        </authorList>
    </citation>
    <scope>NUCLEOTIDE SEQUENCE</scope>
    <source>
        <strain evidence="3">Brora</strain>
    </source>
</reference>
<organism evidence="2 3">
    <name type="scientific">Strigamia maritima</name>
    <name type="common">European centipede</name>
    <name type="synonym">Geophilus maritimus</name>
    <dbReference type="NCBI Taxonomy" id="126957"/>
    <lineage>
        <taxon>Eukaryota</taxon>
        <taxon>Metazoa</taxon>
        <taxon>Ecdysozoa</taxon>
        <taxon>Arthropoda</taxon>
        <taxon>Myriapoda</taxon>
        <taxon>Chilopoda</taxon>
        <taxon>Pleurostigmophora</taxon>
        <taxon>Geophilomorpha</taxon>
        <taxon>Linotaeniidae</taxon>
        <taxon>Strigamia</taxon>
    </lineage>
</organism>
<feature type="compositionally biased region" description="Low complexity" evidence="1">
    <location>
        <begin position="235"/>
        <end position="258"/>
    </location>
</feature>
<dbReference type="STRING" id="126957.T1JCI9"/>
<sequence length="271" mass="30118">MFSFHKPKIYRSNSGCCICKAKSSSSRFTDSKKYEPEFELCFKISEKRSGEICNACVLLVKRWKKLPPGTTRDWQHVVDARAGPGTKSLMKFKSKSKLSKRPSKKNKIKRIVKRCTTPPPPPSPGGLSDDITVGEECLSDRSTYTPSPIPSDGSEDSYPATHLKRKIMKKRMKTSRRNKCGSSPKKCSQFVDLSIWKKVTVCCGIVFTCPGGGLIIDETLFHPCQRCKKEQDSGSNSEFEAAPSSSSETSLSANDSSSQQPVKHQDGIPFY</sequence>
<dbReference type="Proteomes" id="UP000014500">
    <property type="component" value="Unassembled WGS sequence"/>
</dbReference>
<evidence type="ECO:0000313" key="3">
    <source>
        <dbReference type="Proteomes" id="UP000014500"/>
    </source>
</evidence>
<dbReference type="PANTHER" id="PTHR13422:SF12">
    <property type="entry name" value="SIN3-HDAC COMPLEX-ASSOCIATED FACTOR"/>
    <property type="match status" value="1"/>
</dbReference>
<dbReference type="AlphaFoldDB" id="T1JCI9"/>
<protein>
    <submittedName>
        <fullName evidence="2">Uncharacterized protein</fullName>
    </submittedName>
</protein>
<accession>T1JCI9</accession>
<name>T1JCI9_STRMM</name>
<dbReference type="eggNOG" id="ENOG502QSAG">
    <property type="taxonomic scope" value="Eukaryota"/>
</dbReference>
<dbReference type="HOGENOM" id="CLU_049492_1_0_1"/>
<dbReference type="EnsemblMetazoa" id="SMAR011503-RA">
    <property type="protein sequence ID" value="SMAR011503-PA"/>
    <property type="gene ID" value="SMAR011503"/>
</dbReference>
<evidence type="ECO:0000313" key="2">
    <source>
        <dbReference type="EnsemblMetazoa" id="SMAR011503-PA"/>
    </source>
</evidence>
<reference evidence="2" key="2">
    <citation type="submission" date="2015-02" db="UniProtKB">
        <authorList>
            <consortium name="EnsemblMetazoa"/>
        </authorList>
    </citation>
    <scope>IDENTIFICATION</scope>
</reference>
<feature type="region of interest" description="Disordered" evidence="1">
    <location>
        <begin position="230"/>
        <end position="271"/>
    </location>
</feature>
<dbReference type="PANTHER" id="PTHR13422">
    <property type="entry name" value="SIN3-HDAC COMPLEX-ASSOCIATED FACTOR"/>
    <property type="match status" value="1"/>
</dbReference>
<dbReference type="GO" id="GO:0030336">
    <property type="term" value="P:negative regulation of cell migration"/>
    <property type="evidence" value="ECO:0007669"/>
    <property type="project" value="TreeGrafter"/>
</dbReference>
<dbReference type="PhylomeDB" id="T1JCI9"/>
<evidence type="ECO:0000256" key="1">
    <source>
        <dbReference type="SAM" id="MobiDB-lite"/>
    </source>
</evidence>
<dbReference type="Pfam" id="PF15396">
    <property type="entry name" value="FAM60A"/>
    <property type="match status" value="1"/>
</dbReference>
<dbReference type="GO" id="GO:0070822">
    <property type="term" value="C:Sin3-type complex"/>
    <property type="evidence" value="ECO:0007669"/>
    <property type="project" value="TreeGrafter"/>
</dbReference>
<feature type="region of interest" description="Disordered" evidence="1">
    <location>
        <begin position="141"/>
        <end position="162"/>
    </location>
</feature>
<proteinExistence type="predicted"/>
<dbReference type="InterPro" id="IPR026065">
    <property type="entry name" value="FAM60A"/>
</dbReference>
<dbReference type="EMBL" id="JH432065">
    <property type="status" value="NOT_ANNOTATED_CDS"/>
    <property type="molecule type" value="Genomic_DNA"/>
</dbReference>
<dbReference type="OMA" id="QSEECIP"/>